<evidence type="ECO:0000313" key="2">
    <source>
        <dbReference type="Proteomes" id="UP000887581"/>
    </source>
</evidence>
<reference evidence="3" key="1">
    <citation type="submission" date="2022-11" db="UniProtKB">
        <authorList>
            <consortium name="WormBaseParasite"/>
        </authorList>
    </citation>
    <scope>IDENTIFICATION</scope>
</reference>
<evidence type="ECO:0000256" key="1">
    <source>
        <dbReference type="SAM" id="Phobius"/>
    </source>
</evidence>
<evidence type="ECO:0000313" key="3">
    <source>
        <dbReference type="WBParaSite" id="sdigi.contig89.g4043.t1"/>
    </source>
</evidence>
<dbReference type="Pfam" id="PF06809">
    <property type="entry name" value="NPDC1"/>
    <property type="match status" value="1"/>
</dbReference>
<keyword evidence="1" id="KW-0812">Transmembrane</keyword>
<name>A0A915Q7X4_9BILA</name>
<dbReference type="Proteomes" id="UP000887581">
    <property type="component" value="Unplaced"/>
</dbReference>
<sequence length="359" mass="40151">MFKKIETWKHENGPQLLQNDNDQQKIANLVDSLTHASKFARSRQQPPYIEYSEYGEPESNDVYDIDTRNAKNAMKRTNTELIIAQKKGQSEYVGFVEPKVSNQMKHRETMKKRVEVEQTVQQANLKPMLHVGQSLSTPVHQSALECFSDLALSRLLHIQRNISLLNLFDRSTGTAVFSAVATTCMLAMAAGVATGSYYYFKVRSQKTPTNSCDFTYAPTGPGKTKKKKGSGDEGLAYKAQLHHYQQAKQKIISGENGAVTIPDAYESSETSDDENNFSVYECPGLAPTGDLEASPSCLPVIQQYGGTRRGHRNRMEMECLSEVCKIEKCVSDIIDLADKWENLSAQLEATKKAIFETKL</sequence>
<dbReference type="InterPro" id="IPR009635">
    <property type="entry name" value="NPDC1"/>
</dbReference>
<keyword evidence="1" id="KW-0472">Membrane</keyword>
<dbReference type="AlphaFoldDB" id="A0A915Q7X4"/>
<feature type="transmembrane region" description="Helical" evidence="1">
    <location>
        <begin position="175"/>
        <end position="200"/>
    </location>
</feature>
<dbReference type="GO" id="GO:0016020">
    <property type="term" value="C:membrane"/>
    <property type="evidence" value="ECO:0007669"/>
    <property type="project" value="InterPro"/>
</dbReference>
<proteinExistence type="predicted"/>
<accession>A0A915Q7X4</accession>
<dbReference type="WBParaSite" id="sdigi.contig89.g4043.t1">
    <property type="protein sequence ID" value="sdigi.contig89.g4043.t1"/>
    <property type="gene ID" value="sdigi.contig89.g4043"/>
</dbReference>
<keyword evidence="1" id="KW-1133">Transmembrane helix</keyword>
<organism evidence="2 3">
    <name type="scientific">Setaria digitata</name>
    <dbReference type="NCBI Taxonomy" id="48799"/>
    <lineage>
        <taxon>Eukaryota</taxon>
        <taxon>Metazoa</taxon>
        <taxon>Ecdysozoa</taxon>
        <taxon>Nematoda</taxon>
        <taxon>Chromadorea</taxon>
        <taxon>Rhabditida</taxon>
        <taxon>Spirurina</taxon>
        <taxon>Spiruromorpha</taxon>
        <taxon>Filarioidea</taxon>
        <taxon>Setariidae</taxon>
        <taxon>Setaria</taxon>
    </lineage>
</organism>
<keyword evidence="2" id="KW-1185">Reference proteome</keyword>
<dbReference type="PANTHER" id="PTHR23352:SF2">
    <property type="entry name" value="NEURAL PROLIFERATION DIFFERENTIATION AND CONTROL PROTEIN 1"/>
    <property type="match status" value="1"/>
</dbReference>
<dbReference type="PANTHER" id="PTHR23352">
    <property type="entry name" value="NEURAL PROLIFERATION DIFFERENTIATION AND CONTROL PROTEIN-1 NPDC-1 PROTEIN"/>
    <property type="match status" value="1"/>
</dbReference>
<protein>
    <submittedName>
        <fullName evidence="3">Uncharacterized protein</fullName>
    </submittedName>
</protein>